<dbReference type="Proteomes" id="UP001162501">
    <property type="component" value="Chromosome 21"/>
</dbReference>
<evidence type="ECO:0000313" key="1">
    <source>
        <dbReference type="EMBL" id="CAI9701601.1"/>
    </source>
</evidence>
<gene>
    <name evidence="1" type="ORF">MRATA1EN3_LOCUS12814</name>
</gene>
<proteinExistence type="predicted"/>
<sequence length="222" mass="24381">MAIAALPPLRPFFQPPRRNLGQGRRDQTQTLALLGRSRRPPGRGAGGFQDGADTLRTNPSHKFYFPFALEVLSGSGSTPARLARLPALPRQRYESVPGEGYFGTLRKRTRFQWTPPPTPTHMLCRTSHVLNVISTTELRGPISSPVYQQQVGGSGPQTHPLVWTNFGSASSKVFAFYHHTVLDVAKAAVTSVAGAISSALRVFRRPPDKIYFYGRNSGGPWV</sequence>
<evidence type="ECO:0000313" key="2">
    <source>
        <dbReference type="Proteomes" id="UP001162501"/>
    </source>
</evidence>
<dbReference type="EMBL" id="OX596105">
    <property type="protein sequence ID" value="CAI9701601.1"/>
    <property type="molecule type" value="Genomic_DNA"/>
</dbReference>
<name>A0ACB0ENE0_RANTA</name>
<accession>A0ACB0ENE0</accession>
<organism evidence="1 2">
    <name type="scientific">Rangifer tarandus platyrhynchus</name>
    <name type="common">Svalbard reindeer</name>
    <dbReference type="NCBI Taxonomy" id="3082113"/>
    <lineage>
        <taxon>Eukaryota</taxon>
        <taxon>Metazoa</taxon>
        <taxon>Chordata</taxon>
        <taxon>Craniata</taxon>
        <taxon>Vertebrata</taxon>
        <taxon>Euteleostomi</taxon>
        <taxon>Mammalia</taxon>
        <taxon>Eutheria</taxon>
        <taxon>Laurasiatheria</taxon>
        <taxon>Artiodactyla</taxon>
        <taxon>Ruminantia</taxon>
        <taxon>Pecora</taxon>
        <taxon>Cervidae</taxon>
        <taxon>Odocoileinae</taxon>
        <taxon>Rangifer</taxon>
    </lineage>
</organism>
<protein>
    <submittedName>
        <fullName evidence="1">Uncharacterized protein</fullName>
    </submittedName>
</protein>
<reference evidence="1" key="1">
    <citation type="submission" date="2023-05" db="EMBL/GenBank/DDBJ databases">
        <authorList>
            <consortium name="ELIXIR-Norway"/>
        </authorList>
    </citation>
    <scope>NUCLEOTIDE SEQUENCE</scope>
</reference>